<protein>
    <submittedName>
        <fullName evidence="1">Uncharacterized protein</fullName>
    </submittedName>
</protein>
<feature type="non-terminal residue" evidence="1">
    <location>
        <position position="67"/>
    </location>
</feature>
<accession>A0A0B6YGK4</accession>
<dbReference type="EMBL" id="HACG01008498">
    <property type="protein sequence ID" value="CEK55363.1"/>
    <property type="molecule type" value="Transcribed_RNA"/>
</dbReference>
<sequence>YARLKFNQLVQDKNTVVTLLNNLISQNKFDLIVNVGGGGKFVVIPRNFAVTSGTDFTKDEDILQEIA</sequence>
<organism evidence="1">
    <name type="scientific">Arion vulgaris</name>
    <dbReference type="NCBI Taxonomy" id="1028688"/>
    <lineage>
        <taxon>Eukaryota</taxon>
        <taxon>Metazoa</taxon>
        <taxon>Spiralia</taxon>
        <taxon>Lophotrochozoa</taxon>
        <taxon>Mollusca</taxon>
        <taxon>Gastropoda</taxon>
        <taxon>Heterobranchia</taxon>
        <taxon>Euthyneura</taxon>
        <taxon>Panpulmonata</taxon>
        <taxon>Eupulmonata</taxon>
        <taxon>Stylommatophora</taxon>
        <taxon>Helicina</taxon>
        <taxon>Arionoidea</taxon>
        <taxon>Arionidae</taxon>
        <taxon>Arion</taxon>
    </lineage>
</organism>
<reference evidence="1" key="1">
    <citation type="submission" date="2014-12" db="EMBL/GenBank/DDBJ databases">
        <title>Insight into the proteome of Arion vulgaris.</title>
        <authorList>
            <person name="Aradska J."/>
            <person name="Bulat T."/>
            <person name="Smidak R."/>
            <person name="Sarate P."/>
            <person name="Gangsoo J."/>
            <person name="Sialana F."/>
            <person name="Bilban M."/>
            <person name="Lubec G."/>
        </authorList>
    </citation>
    <scope>NUCLEOTIDE SEQUENCE</scope>
    <source>
        <tissue evidence="1">Skin</tissue>
    </source>
</reference>
<name>A0A0B6YGK4_9EUPU</name>
<evidence type="ECO:0000313" key="1">
    <source>
        <dbReference type="EMBL" id="CEK55363.1"/>
    </source>
</evidence>
<dbReference type="AlphaFoldDB" id="A0A0B6YGK4"/>
<feature type="non-terminal residue" evidence="1">
    <location>
        <position position="1"/>
    </location>
</feature>
<gene>
    <name evidence="1" type="primary">ORF25016</name>
</gene>
<proteinExistence type="predicted"/>